<dbReference type="Proteomes" id="UP000076962">
    <property type="component" value="Unassembled WGS sequence"/>
</dbReference>
<protein>
    <submittedName>
        <fullName evidence="1">Uncharacterized protein</fullName>
    </submittedName>
</protein>
<sequence length="63" mass="7413">MDNITDVASAVWKGIEFEISYYDYLKARYPERRSFYQERIETSQTKLDKAANFAPTNAKKEVD</sequence>
<keyword evidence="2" id="KW-1185">Reference proteome</keyword>
<dbReference type="EMBL" id="LUTY01002477">
    <property type="protein sequence ID" value="OAD20313.1"/>
    <property type="molecule type" value="Genomic_DNA"/>
</dbReference>
<accession>A0A176RX14</accession>
<evidence type="ECO:0000313" key="1">
    <source>
        <dbReference type="EMBL" id="OAD20313.1"/>
    </source>
</evidence>
<proteinExistence type="predicted"/>
<evidence type="ECO:0000313" key="2">
    <source>
        <dbReference type="Proteomes" id="UP000076962"/>
    </source>
</evidence>
<name>A0A176RX14_9GAMM</name>
<reference evidence="1 2" key="1">
    <citation type="submission" date="2016-05" db="EMBL/GenBank/DDBJ databases">
        <title>Single-cell genome of chain-forming Candidatus Thiomargarita nelsonii and comparison to other large sulfur-oxidizing bacteria.</title>
        <authorList>
            <person name="Winkel M."/>
            <person name="Salman V."/>
            <person name="Woyke T."/>
            <person name="Schulz-Vogt H."/>
            <person name="Richter M."/>
            <person name="Flood B."/>
            <person name="Bailey J."/>
            <person name="Amann R."/>
            <person name="Mussmann M."/>
        </authorList>
    </citation>
    <scope>NUCLEOTIDE SEQUENCE [LARGE SCALE GENOMIC DNA]</scope>
    <source>
        <strain evidence="1 2">THI036</strain>
    </source>
</reference>
<organism evidence="1 2">
    <name type="scientific">Candidatus Thiomargarita nelsonii</name>
    <dbReference type="NCBI Taxonomy" id="1003181"/>
    <lineage>
        <taxon>Bacteria</taxon>
        <taxon>Pseudomonadati</taxon>
        <taxon>Pseudomonadota</taxon>
        <taxon>Gammaproteobacteria</taxon>
        <taxon>Thiotrichales</taxon>
        <taxon>Thiotrichaceae</taxon>
        <taxon>Thiomargarita</taxon>
    </lineage>
</organism>
<comment type="caution">
    <text evidence="1">The sequence shown here is derived from an EMBL/GenBank/DDBJ whole genome shotgun (WGS) entry which is preliminary data.</text>
</comment>
<dbReference type="AlphaFoldDB" id="A0A176RX14"/>
<gene>
    <name evidence="1" type="ORF">THIOM_003994</name>
</gene>